<dbReference type="InterPro" id="IPR018247">
    <property type="entry name" value="EF_Hand_1_Ca_BS"/>
</dbReference>
<keyword evidence="1" id="KW-0813">Transport</keyword>
<feature type="chain" id="PRO_5034172168" evidence="2">
    <location>
        <begin position="29"/>
        <end position="1101"/>
    </location>
</feature>
<comment type="subcellular location">
    <subcellularLocation>
        <location evidence="1">Cell outer membrane</location>
        <topology evidence="1">Multi-pass membrane protein</topology>
    </subcellularLocation>
</comment>
<dbReference type="PROSITE" id="PS52016">
    <property type="entry name" value="TONB_DEPENDENT_REC_3"/>
    <property type="match status" value="1"/>
</dbReference>
<keyword evidence="2" id="KW-0732">Signal</keyword>
<dbReference type="EMBL" id="JACCCY010000007">
    <property type="protein sequence ID" value="NYI51134.1"/>
    <property type="molecule type" value="Genomic_DNA"/>
</dbReference>
<dbReference type="InterPro" id="IPR012910">
    <property type="entry name" value="Plug_dom"/>
</dbReference>
<keyword evidence="1" id="KW-0812">Transmembrane</keyword>
<feature type="domain" description="TonB-dependent receptor plug" evidence="3">
    <location>
        <begin position="208"/>
        <end position="312"/>
    </location>
</feature>
<dbReference type="InterPro" id="IPR023996">
    <property type="entry name" value="TonB-dep_OMP_SusC/RagA"/>
</dbReference>
<name>A0A8E1ZZ10_9PORP</name>
<dbReference type="InterPro" id="IPR037066">
    <property type="entry name" value="Plug_dom_sf"/>
</dbReference>
<feature type="signal peptide" evidence="2">
    <location>
        <begin position="1"/>
        <end position="28"/>
    </location>
</feature>
<dbReference type="PROSITE" id="PS00018">
    <property type="entry name" value="EF_HAND_1"/>
    <property type="match status" value="1"/>
</dbReference>
<dbReference type="FunFam" id="2.170.130.10:FF:000003">
    <property type="entry name" value="SusC/RagA family TonB-linked outer membrane protein"/>
    <property type="match status" value="1"/>
</dbReference>
<evidence type="ECO:0000259" key="3">
    <source>
        <dbReference type="Pfam" id="PF07715"/>
    </source>
</evidence>
<dbReference type="Gene3D" id="2.60.40.1120">
    <property type="entry name" value="Carboxypeptidase-like, regulatory domain"/>
    <property type="match status" value="1"/>
</dbReference>
<gene>
    <name evidence="4" type="ORF">F5613_003307</name>
</gene>
<comment type="caution">
    <text evidence="4">The sequence shown here is derived from an EMBL/GenBank/DDBJ whole genome shotgun (WGS) entry which is preliminary data.</text>
</comment>
<keyword evidence="1" id="KW-1134">Transmembrane beta strand</keyword>
<sequence length="1101" mass="121328">MKNHFRGIKWRTGILSLALITSPLYTDAAQGQLSIKKQSASLKQIIQLIEKESGYTFFFRSSDIDDSKKVNIDCEGSIEEVLKIALKESGMTYVIKDKEIILKPVPVTQNAQQKKRIIKGSVIDAETKEPIIGANVWVKETTIGAVTDVNGNYSLSVNANVGLVVASYLGYKDMEVMAGDKTEIQFKLVPDAEALEEVMVIAYGSQKKESVIGAISSVDIAKLKVPTSNISNNLAGQLAGIVAVTRSGEPGSGSEFYIRGISTFGANKNPLVLVDGIERSLDLVDPEDIASFSILKDATATAVYGVRGANGVILISTRKGADGAPRINVKAEMGILGPSKMPKMANSAQFAEMYNEASGSKYYSQEVIDKYANGTDPDLYPDVNWIDELYQDFTSNQRVNVNISGGGSIAKYYIAGSIYNEGSIFKSDNSNDYNSSINYNKINFRANLDLNLSKSTTLNLNLANVYEKKNSPGAAIGDIWSYSFATSPNAFPARYSDGKFSGPLAGSGFNPYNLLMQSGYREQFWNSAQSLIGLTQDFSEIVTQGLKANIKFSWDAYNSNLITRSKEVQQFMAIGRDEDGNIIYNETAKGQESLGYKNEVDGYKTTYLEGSITYDRLFNDVHRVGALFLYNHKIKNYTATGDAQTSLPYKNQGIAGRITYSYNDRYFIEGNIGYNGSENFSPGKRFGVFPAGALGWMVSNEKFFQPITSVIDVLKIKGSYGIVGNDQIGGSRRFIYEATIKQSDVPSYQFGETGNYNPGAIRIGEWANANVGWEQAYKTNIGLELSLFRKLKLQGDVFHEKREGIFMQRAALPGLVGLSTTPWVNVGKMKNQGFDGTVEYEQTIGDFVLTGRGNFTYSQSEILDNDEPDWKNLYQNRIGKPYGQLFGLEALGLFQSQEEIDNSPTQSFGAVRVGDIKYNDINGDGLINEEDVVAIGHSNIPKINYGFGGTLQWKGIDVSVFFQGISKVSYFLSGNSIYGFNSGSLTRAAINEDVYLNRWTENNPNAKYPRLDSNANTNNNRNSTFRMIDGSFLRFKNAEIGYTFPKKMLNGTFLKTVRIYASGVNLLTFSNFKLWDPEQGGGEGAGYPPSRIFNVGLNVNF</sequence>
<comment type="similarity">
    <text evidence="1">Belongs to the TonB-dependent receptor family.</text>
</comment>
<dbReference type="Pfam" id="PF07715">
    <property type="entry name" value="Plug"/>
    <property type="match status" value="1"/>
</dbReference>
<dbReference type="Proteomes" id="UP000574332">
    <property type="component" value="Unassembled WGS sequence"/>
</dbReference>
<dbReference type="InterPro" id="IPR023997">
    <property type="entry name" value="TonB-dep_OMP_SusC/RagA_CS"/>
</dbReference>
<evidence type="ECO:0000256" key="1">
    <source>
        <dbReference type="PROSITE-ProRule" id="PRU01360"/>
    </source>
</evidence>
<keyword evidence="5" id="KW-1185">Reference proteome</keyword>
<reference evidence="4 5" key="1">
    <citation type="submission" date="2020-07" db="EMBL/GenBank/DDBJ databases">
        <title>Genomic Encyclopedia of Type Strains, Phase IV (KMG-IV): sequencing the most valuable type-strain genomes for metagenomic binning, comparative biology and taxonomic classification.</title>
        <authorList>
            <person name="Goeker M."/>
        </authorList>
    </citation>
    <scope>NUCLEOTIDE SEQUENCE [LARGE SCALE GENOMIC DNA]</scope>
    <source>
        <strain evidence="4 5">DSM 23697</strain>
    </source>
</reference>
<dbReference type="SUPFAM" id="SSF56935">
    <property type="entry name" value="Porins"/>
    <property type="match status" value="1"/>
</dbReference>
<evidence type="ECO:0000313" key="5">
    <source>
        <dbReference type="Proteomes" id="UP000574332"/>
    </source>
</evidence>
<keyword evidence="1" id="KW-0998">Cell outer membrane</keyword>
<proteinExistence type="inferred from homology"/>
<dbReference type="Gene3D" id="2.170.130.10">
    <property type="entry name" value="TonB-dependent receptor, plug domain"/>
    <property type="match status" value="1"/>
</dbReference>
<dbReference type="Pfam" id="PF13715">
    <property type="entry name" value="CarbopepD_reg_2"/>
    <property type="match status" value="1"/>
</dbReference>
<evidence type="ECO:0000313" key="4">
    <source>
        <dbReference type="EMBL" id="NYI51134.1"/>
    </source>
</evidence>
<evidence type="ECO:0000256" key="2">
    <source>
        <dbReference type="SAM" id="SignalP"/>
    </source>
</evidence>
<dbReference type="SUPFAM" id="SSF49464">
    <property type="entry name" value="Carboxypeptidase regulatory domain-like"/>
    <property type="match status" value="1"/>
</dbReference>
<protein>
    <submittedName>
        <fullName evidence="4">TonB-linked SusC/RagA family outer membrane protein</fullName>
    </submittedName>
</protein>
<dbReference type="NCBIfam" id="TIGR04056">
    <property type="entry name" value="OMP_RagA_SusC"/>
    <property type="match status" value="1"/>
</dbReference>
<dbReference type="AlphaFoldDB" id="A0A8E1ZZ10"/>
<keyword evidence="1" id="KW-0472">Membrane</keyword>
<dbReference type="InterPro" id="IPR008969">
    <property type="entry name" value="CarboxyPept-like_regulatory"/>
</dbReference>
<dbReference type="RefSeq" id="WP_179400475.1">
    <property type="nucleotide sequence ID" value="NZ_JACCCY010000007.1"/>
</dbReference>
<dbReference type="InterPro" id="IPR039426">
    <property type="entry name" value="TonB-dep_rcpt-like"/>
</dbReference>
<organism evidence="4 5">
    <name type="scientific">Macellibacteroides fermentans</name>
    <dbReference type="NCBI Taxonomy" id="879969"/>
    <lineage>
        <taxon>Bacteria</taxon>
        <taxon>Pseudomonadati</taxon>
        <taxon>Bacteroidota</taxon>
        <taxon>Bacteroidia</taxon>
        <taxon>Bacteroidales</taxon>
        <taxon>Porphyromonadaceae</taxon>
        <taxon>Macellibacteroides</taxon>
    </lineage>
</organism>
<accession>A0A8E1ZZ10</accession>
<dbReference type="NCBIfam" id="TIGR04057">
    <property type="entry name" value="SusC_RagA_signa"/>
    <property type="match status" value="1"/>
</dbReference>
<dbReference type="GO" id="GO:0009279">
    <property type="term" value="C:cell outer membrane"/>
    <property type="evidence" value="ECO:0007669"/>
    <property type="project" value="UniProtKB-SubCell"/>
</dbReference>